<dbReference type="RefSeq" id="WP_132118877.1">
    <property type="nucleotide sequence ID" value="NZ_SMJU01000008.1"/>
</dbReference>
<dbReference type="Pfam" id="PF00578">
    <property type="entry name" value="AhpC-TSA"/>
    <property type="match status" value="1"/>
</dbReference>
<dbReference type="PANTHER" id="PTHR43640">
    <property type="entry name" value="OS07G0260300 PROTEIN"/>
    <property type="match status" value="1"/>
</dbReference>
<proteinExistence type="predicted"/>
<dbReference type="Gene3D" id="3.40.30.10">
    <property type="entry name" value="Glutaredoxin"/>
    <property type="match status" value="1"/>
</dbReference>
<name>A0A4R4KBL9_9BACT</name>
<dbReference type="InterPro" id="IPR047262">
    <property type="entry name" value="PRX-like1"/>
</dbReference>
<dbReference type="InterPro" id="IPR000866">
    <property type="entry name" value="AhpC/TSA"/>
</dbReference>
<dbReference type="CDD" id="cd02969">
    <property type="entry name" value="PRX_like1"/>
    <property type="match status" value="1"/>
</dbReference>
<dbReference type="InterPro" id="IPR013766">
    <property type="entry name" value="Thioredoxin_domain"/>
</dbReference>
<dbReference type="GO" id="GO:0016209">
    <property type="term" value="F:antioxidant activity"/>
    <property type="evidence" value="ECO:0007669"/>
    <property type="project" value="InterPro"/>
</dbReference>
<dbReference type="AlphaFoldDB" id="A0A4R4KBL9"/>
<protein>
    <submittedName>
        <fullName evidence="2">Thioredoxin family protein</fullName>
    </submittedName>
</protein>
<dbReference type="PANTHER" id="PTHR43640:SF1">
    <property type="entry name" value="THIOREDOXIN-DEPENDENT PEROXIREDOXIN"/>
    <property type="match status" value="1"/>
</dbReference>
<dbReference type="Proteomes" id="UP000295706">
    <property type="component" value="Unassembled WGS sequence"/>
</dbReference>
<dbReference type="PROSITE" id="PS51352">
    <property type="entry name" value="THIOREDOXIN_2"/>
    <property type="match status" value="1"/>
</dbReference>
<evidence type="ECO:0000313" key="3">
    <source>
        <dbReference type="Proteomes" id="UP000295706"/>
    </source>
</evidence>
<evidence type="ECO:0000259" key="1">
    <source>
        <dbReference type="PROSITE" id="PS51352"/>
    </source>
</evidence>
<reference evidence="2 3" key="1">
    <citation type="submission" date="2019-02" db="EMBL/GenBank/DDBJ databases">
        <title>Arundinibacter roseus gen. nov., sp. nov., a new member of the family Cytophagaceae.</title>
        <authorList>
            <person name="Szuroczki S."/>
            <person name="Khayer B."/>
            <person name="Sproer C."/>
            <person name="Toumi M."/>
            <person name="Szabo A."/>
            <person name="Felfoldi T."/>
            <person name="Schumann P."/>
            <person name="Toth E."/>
        </authorList>
    </citation>
    <scope>NUCLEOTIDE SEQUENCE [LARGE SCALE GENOMIC DNA]</scope>
    <source>
        <strain evidence="2 3">DMA-k-7a</strain>
    </source>
</reference>
<gene>
    <name evidence="2" type="ORF">EZE20_14525</name>
</gene>
<accession>A0A4R4KBL9</accession>
<dbReference type="GO" id="GO:0016491">
    <property type="term" value="F:oxidoreductase activity"/>
    <property type="evidence" value="ECO:0007669"/>
    <property type="project" value="InterPro"/>
</dbReference>
<dbReference type="SUPFAM" id="SSF52833">
    <property type="entry name" value="Thioredoxin-like"/>
    <property type="match status" value="1"/>
</dbReference>
<feature type="domain" description="Thioredoxin" evidence="1">
    <location>
        <begin position="49"/>
        <end position="202"/>
    </location>
</feature>
<dbReference type="InterPro" id="IPR036249">
    <property type="entry name" value="Thioredoxin-like_sf"/>
</dbReference>
<sequence>MKYDAFLIKKYVSFFGVLLLLVAIGSVSFSTASERFSASQNSKVLSEGYQIGDAVSNFRLKNVDSRMISLSDYSSQKGVIVVFSCNHCPFAKAYEERVIALDRKFGGQGFPVIAINPTDPAAYEDDTFEQMQARARSKGFTYPYLVDATQTVAKAFGATRTPHVFVLTNNNGTFTVRYIGTIDDNPQDPSGVSKRYVDDAVTNLLAGKPVVTTTTKAIGCAIKWKDV</sequence>
<dbReference type="OrthoDB" id="9809746at2"/>
<dbReference type="EMBL" id="SMJU01000008">
    <property type="protein sequence ID" value="TDB64152.1"/>
    <property type="molecule type" value="Genomic_DNA"/>
</dbReference>
<comment type="caution">
    <text evidence="2">The sequence shown here is derived from an EMBL/GenBank/DDBJ whole genome shotgun (WGS) entry which is preliminary data.</text>
</comment>
<keyword evidence="3" id="KW-1185">Reference proteome</keyword>
<evidence type="ECO:0000313" key="2">
    <source>
        <dbReference type="EMBL" id="TDB64152.1"/>
    </source>
</evidence>
<organism evidence="2 3">
    <name type="scientific">Arundinibacter roseus</name>
    <dbReference type="NCBI Taxonomy" id="2070510"/>
    <lineage>
        <taxon>Bacteria</taxon>
        <taxon>Pseudomonadati</taxon>
        <taxon>Bacteroidota</taxon>
        <taxon>Cytophagia</taxon>
        <taxon>Cytophagales</taxon>
        <taxon>Spirosomataceae</taxon>
        <taxon>Arundinibacter</taxon>
    </lineage>
</organism>